<dbReference type="Proteomes" id="UP000005438">
    <property type="component" value="Chromosome"/>
</dbReference>
<accession>G8TND3</accession>
<name>G8TND3_NIAKG</name>
<dbReference type="HOGENOM" id="CLU_1625327_0_0_10"/>
<reference evidence="1 2" key="1">
    <citation type="submission" date="2011-12" db="EMBL/GenBank/DDBJ databases">
        <title>The complete genome of Niastella koreensis GR20-10.</title>
        <authorList>
            <consortium name="US DOE Joint Genome Institute (JGI-PGF)"/>
            <person name="Lucas S."/>
            <person name="Han J."/>
            <person name="Lapidus A."/>
            <person name="Bruce D."/>
            <person name="Goodwin L."/>
            <person name="Pitluck S."/>
            <person name="Peters L."/>
            <person name="Kyrpides N."/>
            <person name="Mavromatis K."/>
            <person name="Ivanova N."/>
            <person name="Mikhailova N."/>
            <person name="Davenport K."/>
            <person name="Saunders E."/>
            <person name="Detter J.C."/>
            <person name="Tapia R."/>
            <person name="Han C."/>
            <person name="Land M."/>
            <person name="Hauser L."/>
            <person name="Markowitz V."/>
            <person name="Cheng J.-F."/>
            <person name="Hugenholtz P."/>
            <person name="Woyke T."/>
            <person name="Wu D."/>
            <person name="Tindall B."/>
            <person name="Pomrenke H."/>
            <person name="Brambilla E."/>
            <person name="Klenk H.-P."/>
            <person name="Eisen J.A."/>
        </authorList>
    </citation>
    <scope>NUCLEOTIDE SEQUENCE [LARGE SCALE GENOMIC DNA]</scope>
    <source>
        <strain evidence="2">DSM 17620 / KACC 11465 / NBRC 106392 / GR20-10</strain>
    </source>
</reference>
<evidence type="ECO:0000313" key="1">
    <source>
        <dbReference type="EMBL" id="AEV98835.1"/>
    </source>
</evidence>
<dbReference type="eggNOG" id="ENOG5032W24">
    <property type="taxonomic scope" value="Bacteria"/>
</dbReference>
<gene>
    <name evidence="1" type="ordered locus">Niako_2495</name>
</gene>
<dbReference type="SUPFAM" id="SSF69318">
    <property type="entry name" value="Integrin alpha N-terminal domain"/>
    <property type="match status" value="1"/>
</dbReference>
<dbReference type="EMBL" id="CP003178">
    <property type="protein sequence ID" value="AEV98835.1"/>
    <property type="molecule type" value="Genomic_DNA"/>
</dbReference>
<sequence>MYRAFIIFLQKMFFVVRLSFVVIMAMPVMVLAQQKFSPKDESLKLFNKYKPVIEKRHEAIVDPSGPVSGDINGDGKEDCIISFIMYPQDGGNLHIGSGSAIYLNTGTGMKVVGAFPEFKFCYYLDHIRDQIIFGKEYECAPPYNKFIQTRKFKYVNGKIMEIH</sequence>
<evidence type="ECO:0008006" key="3">
    <source>
        <dbReference type="Google" id="ProtNLM"/>
    </source>
</evidence>
<evidence type="ECO:0000313" key="2">
    <source>
        <dbReference type="Proteomes" id="UP000005438"/>
    </source>
</evidence>
<protein>
    <recommendedName>
        <fullName evidence="3">FG-GAP repeat protein</fullName>
    </recommendedName>
</protein>
<proteinExistence type="predicted"/>
<organism evidence="1 2">
    <name type="scientific">Niastella koreensis (strain DSM 17620 / KACC 11465 / NBRC 106392 / GR20-10)</name>
    <dbReference type="NCBI Taxonomy" id="700598"/>
    <lineage>
        <taxon>Bacteria</taxon>
        <taxon>Pseudomonadati</taxon>
        <taxon>Bacteroidota</taxon>
        <taxon>Chitinophagia</taxon>
        <taxon>Chitinophagales</taxon>
        <taxon>Chitinophagaceae</taxon>
        <taxon>Niastella</taxon>
    </lineage>
</organism>
<dbReference type="AlphaFoldDB" id="G8TND3"/>
<dbReference type="InterPro" id="IPR028994">
    <property type="entry name" value="Integrin_alpha_N"/>
</dbReference>
<dbReference type="KEGG" id="nko:Niako_2495"/>